<dbReference type="EnsemblMetazoa" id="AEPI007285-RA">
    <property type="protein sequence ID" value="AEPI007285-PA"/>
    <property type="gene ID" value="AEPI007285"/>
</dbReference>
<dbReference type="Proteomes" id="UP000075885">
    <property type="component" value="Unassembled WGS sequence"/>
</dbReference>
<keyword evidence="8" id="KW-1185">Reference proteome</keyword>
<dbReference type="Gene3D" id="2.20.25.240">
    <property type="match status" value="1"/>
</dbReference>
<evidence type="ECO:0000313" key="8">
    <source>
        <dbReference type="Proteomes" id="UP000075885"/>
    </source>
</evidence>
<evidence type="ECO:0000256" key="1">
    <source>
        <dbReference type="ARBA" id="ARBA00022723"/>
    </source>
</evidence>
<dbReference type="Gene3D" id="3.30.710.10">
    <property type="entry name" value="Potassium Channel Kv1.1, Chain A"/>
    <property type="match status" value="1"/>
</dbReference>
<dbReference type="InterPro" id="IPR007588">
    <property type="entry name" value="Znf_FLYWCH"/>
</dbReference>
<evidence type="ECO:0000313" key="7">
    <source>
        <dbReference type="EnsemblMetazoa" id="AEPI007285-PA"/>
    </source>
</evidence>
<keyword evidence="1" id="KW-0479">Metal-binding</keyword>
<dbReference type="AlphaFoldDB" id="A0A182PK19"/>
<reference evidence="7" key="2">
    <citation type="submission" date="2020-05" db="UniProtKB">
        <authorList>
            <consortium name="EnsemblMetazoa"/>
        </authorList>
    </citation>
    <scope>IDENTIFICATION</scope>
    <source>
        <strain evidence="7">Epiroticus2</strain>
    </source>
</reference>
<feature type="compositionally biased region" description="Polar residues" evidence="4">
    <location>
        <begin position="176"/>
        <end position="195"/>
    </location>
</feature>
<sequence>MIVVLKDVSPHVMRIIMQFLYHGEATIFDGDLENVVAAAEHLDLIPVVAMLRNLGKEHHAHGRTAASYLGYDAITSEQAATPPRLSVRTQYMAPKNRKRIAPDSDDEQLADLQGLSPVELTTGASQRDNRDSRDSRDYSAVQPMSPHRPPHALPGEEQLSAANPDGQTAVREAELPSTTREATVSPRTTTSQSSSVDERDKLWSYYDSVGMKLIADAAQSTPSEADKRKQPAGRGVAAGGKTAPVTPGEKWFQGRLEFMLSQRGKPLLVHDGHSFGIQYIRKDKKYWQCNLSRKYNCKARVTTTDTGDIIVTNNEHCHTEIRQHLRKDYKTMKLAASLAANRGLSALPLFSPKSLTLPNLTNPFLQSAGADASSLCHTSPTASHQSEPAQESGSLNLTINNWPIKRETDNYSE</sequence>
<dbReference type="VEuPathDB" id="VectorBase:AEPI007285"/>
<evidence type="ECO:0008006" key="9">
    <source>
        <dbReference type="Google" id="ProtNLM"/>
    </source>
</evidence>
<keyword evidence="3" id="KW-0862">Zinc</keyword>
<dbReference type="InterPro" id="IPR000210">
    <property type="entry name" value="BTB/POZ_dom"/>
</dbReference>
<evidence type="ECO:0000256" key="2">
    <source>
        <dbReference type="ARBA" id="ARBA00022771"/>
    </source>
</evidence>
<dbReference type="SUPFAM" id="SSF54695">
    <property type="entry name" value="POZ domain"/>
    <property type="match status" value="1"/>
</dbReference>
<evidence type="ECO:0000259" key="5">
    <source>
        <dbReference type="Pfam" id="PF00651"/>
    </source>
</evidence>
<feature type="domain" description="FLYWCH-type" evidence="6">
    <location>
        <begin position="258"/>
        <end position="318"/>
    </location>
</feature>
<dbReference type="GO" id="GO:0008270">
    <property type="term" value="F:zinc ion binding"/>
    <property type="evidence" value="ECO:0007669"/>
    <property type="project" value="UniProtKB-KW"/>
</dbReference>
<organism evidence="7 8">
    <name type="scientific">Anopheles epiroticus</name>
    <dbReference type="NCBI Taxonomy" id="199890"/>
    <lineage>
        <taxon>Eukaryota</taxon>
        <taxon>Metazoa</taxon>
        <taxon>Ecdysozoa</taxon>
        <taxon>Arthropoda</taxon>
        <taxon>Hexapoda</taxon>
        <taxon>Insecta</taxon>
        <taxon>Pterygota</taxon>
        <taxon>Neoptera</taxon>
        <taxon>Endopterygota</taxon>
        <taxon>Diptera</taxon>
        <taxon>Nematocera</taxon>
        <taxon>Culicoidea</taxon>
        <taxon>Culicidae</taxon>
        <taxon>Anophelinae</taxon>
        <taxon>Anopheles</taxon>
    </lineage>
</organism>
<proteinExistence type="predicted"/>
<feature type="region of interest" description="Disordered" evidence="4">
    <location>
        <begin position="218"/>
        <end position="246"/>
    </location>
</feature>
<feature type="domain" description="BTB" evidence="5">
    <location>
        <begin position="3"/>
        <end position="53"/>
    </location>
</feature>
<dbReference type="Pfam" id="PF04500">
    <property type="entry name" value="FLYWCH"/>
    <property type="match status" value="1"/>
</dbReference>
<evidence type="ECO:0000256" key="4">
    <source>
        <dbReference type="SAM" id="MobiDB-lite"/>
    </source>
</evidence>
<accession>A0A182PK19</accession>
<feature type="compositionally biased region" description="Basic and acidic residues" evidence="4">
    <location>
        <begin position="127"/>
        <end position="137"/>
    </location>
</feature>
<protein>
    <recommendedName>
        <fullName evidence="9">BTB domain-containing protein</fullName>
    </recommendedName>
</protein>
<reference evidence="8" key="1">
    <citation type="submission" date="2013-03" db="EMBL/GenBank/DDBJ databases">
        <title>The Genome Sequence of Anopheles epiroticus epiroticus2.</title>
        <authorList>
            <consortium name="The Broad Institute Genomics Platform"/>
            <person name="Neafsey D.E."/>
            <person name="Howell P."/>
            <person name="Walker B."/>
            <person name="Young S.K."/>
            <person name="Zeng Q."/>
            <person name="Gargeya S."/>
            <person name="Fitzgerald M."/>
            <person name="Haas B."/>
            <person name="Abouelleil A."/>
            <person name="Allen A.W."/>
            <person name="Alvarado L."/>
            <person name="Arachchi H.M."/>
            <person name="Berlin A.M."/>
            <person name="Chapman S.B."/>
            <person name="Gainer-Dewar J."/>
            <person name="Goldberg J."/>
            <person name="Griggs A."/>
            <person name="Gujja S."/>
            <person name="Hansen M."/>
            <person name="Howarth C."/>
            <person name="Imamovic A."/>
            <person name="Ireland A."/>
            <person name="Larimer J."/>
            <person name="McCowan C."/>
            <person name="Murphy C."/>
            <person name="Pearson M."/>
            <person name="Poon T.W."/>
            <person name="Priest M."/>
            <person name="Roberts A."/>
            <person name="Saif S."/>
            <person name="Shea T."/>
            <person name="Sisk P."/>
            <person name="Sykes S."/>
            <person name="Wortman J."/>
            <person name="Nusbaum C."/>
            <person name="Birren B."/>
        </authorList>
    </citation>
    <scope>NUCLEOTIDE SEQUENCE [LARGE SCALE GENOMIC DNA]</scope>
    <source>
        <strain evidence="8">Epiroticus2</strain>
    </source>
</reference>
<feature type="region of interest" description="Disordered" evidence="4">
    <location>
        <begin position="375"/>
        <end position="399"/>
    </location>
</feature>
<evidence type="ECO:0000256" key="3">
    <source>
        <dbReference type="ARBA" id="ARBA00022833"/>
    </source>
</evidence>
<dbReference type="Pfam" id="PF00651">
    <property type="entry name" value="BTB"/>
    <property type="match status" value="1"/>
</dbReference>
<evidence type="ECO:0000259" key="6">
    <source>
        <dbReference type="Pfam" id="PF04500"/>
    </source>
</evidence>
<feature type="region of interest" description="Disordered" evidence="4">
    <location>
        <begin position="81"/>
        <end position="198"/>
    </location>
</feature>
<keyword evidence="2" id="KW-0863">Zinc-finger</keyword>
<name>A0A182PK19_9DIPT</name>
<dbReference type="InterPro" id="IPR011333">
    <property type="entry name" value="SKP1/BTB/POZ_sf"/>
</dbReference>
<dbReference type="STRING" id="199890.A0A182PK19"/>